<evidence type="ECO:0000313" key="3">
    <source>
        <dbReference type="Proteomes" id="UP000541969"/>
    </source>
</evidence>
<evidence type="ECO:0000313" key="2">
    <source>
        <dbReference type="EMBL" id="NYJ08952.1"/>
    </source>
</evidence>
<evidence type="ECO:0000256" key="1">
    <source>
        <dbReference type="SAM" id="MobiDB-lite"/>
    </source>
</evidence>
<organism evidence="2 3">
    <name type="scientific">Petropleomorpha daqingensis</name>
    <dbReference type="NCBI Taxonomy" id="2026353"/>
    <lineage>
        <taxon>Bacteria</taxon>
        <taxon>Bacillati</taxon>
        <taxon>Actinomycetota</taxon>
        <taxon>Actinomycetes</taxon>
        <taxon>Geodermatophilales</taxon>
        <taxon>Geodermatophilaceae</taxon>
        <taxon>Petropleomorpha</taxon>
    </lineage>
</organism>
<dbReference type="RefSeq" id="WP_179721977.1">
    <property type="nucleotide sequence ID" value="NZ_JACBZT010000001.1"/>
</dbReference>
<sequence length="68" mass="7446">MAGDTVATGHPGKADAVESGVIHQHDLDKKKLIPDRPVRCLRHSVWMAVCDDCRRARADLVSGARKAR</sequence>
<protein>
    <submittedName>
        <fullName evidence="2">Uncharacterized protein</fullName>
    </submittedName>
</protein>
<reference evidence="2 3" key="1">
    <citation type="submission" date="2020-07" db="EMBL/GenBank/DDBJ databases">
        <title>Sequencing the genomes of 1000 actinobacteria strains.</title>
        <authorList>
            <person name="Klenk H.-P."/>
        </authorList>
    </citation>
    <scope>NUCLEOTIDE SEQUENCE [LARGE SCALE GENOMIC DNA]</scope>
    <source>
        <strain evidence="2 3">DSM 104001</strain>
    </source>
</reference>
<name>A0A853CR56_9ACTN</name>
<dbReference type="AlphaFoldDB" id="A0A853CR56"/>
<comment type="caution">
    <text evidence="2">The sequence shown here is derived from an EMBL/GenBank/DDBJ whole genome shotgun (WGS) entry which is preliminary data.</text>
</comment>
<feature type="region of interest" description="Disordered" evidence="1">
    <location>
        <begin position="1"/>
        <end position="22"/>
    </location>
</feature>
<dbReference type="Proteomes" id="UP000541969">
    <property type="component" value="Unassembled WGS sequence"/>
</dbReference>
<proteinExistence type="predicted"/>
<accession>A0A853CR56</accession>
<dbReference type="EMBL" id="JACBZT010000001">
    <property type="protein sequence ID" value="NYJ08952.1"/>
    <property type="molecule type" value="Genomic_DNA"/>
</dbReference>
<keyword evidence="3" id="KW-1185">Reference proteome</keyword>
<gene>
    <name evidence="2" type="ORF">GGQ55_005230</name>
</gene>